<evidence type="ECO:0000313" key="2">
    <source>
        <dbReference type="EMBL" id="SQD04885.1"/>
    </source>
</evidence>
<evidence type="ECO:0000313" key="3">
    <source>
        <dbReference type="Proteomes" id="UP000250991"/>
    </source>
</evidence>
<protein>
    <submittedName>
        <fullName evidence="2">Uncharacterized protein</fullName>
    </submittedName>
</protein>
<feature type="region of interest" description="Disordered" evidence="1">
    <location>
        <begin position="65"/>
        <end position="91"/>
    </location>
</feature>
<organism evidence="2 3">
    <name type="scientific">Escherichia coli</name>
    <dbReference type="NCBI Taxonomy" id="562"/>
    <lineage>
        <taxon>Bacteria</taxon>
        <taxon>Pseudomonadati</taxon>
        <taxon>Pseudomonadota</taxon>
        <taxon>Gammaproteobacteria</taxon>
        <taxon>Enterobacterales</taxon>
        <taxon>Enterobacteriaceae</taxon>
        <taxon>Escherichia</taxon>
    </lineage>
</organism>
<dbReference type="AlphaFoldDB" id="A0A2X3KFS3"/>
<proteinExistence type="predicted"/>
<dbReference type="Proteomes" id="UP000250991">
    <property type="component" value="Unassembled WGS sequence"/>
</dbReference>
<reference evidence="2 3" key="1">
    <citation type="submission" date="2018-06" db="EMBL/GenBank/DDBJ databases">
        <authorList>
            <consortium name="Pathogen Informatics"/>
            <person name="Doyle S."/>
        </authorList>
    </citation>
    <scope>NUCLEOTIDE SEQUENCE [LARGE SCALE GENOMIC DNA]</scope>
    <source>
        <strain evidence="2 3">NCTC8009</strain>
    </source>
</reference>
<dbReference type="EMBL" id="UARW01000010">
    <property type="protein sequence ID" value="SQD04885.1"/>
    <property type="molecule type" value="Genomic_DNA"/>
</dbReference>
<name>A0A2X3KFS3_ECOLX</name>
<gene>
    <name evidence="2" type="ORF">NCTC8009_05428</name>
</gene>
<sequence length="91" mass="10022">MTNAFAWPWNAPRPAVGPYIYEPKKIAPLAGAVAHHPAVKKHIDHIFKRAGYNPAEVRDRDALIPGAGQVRTMRPATGRPSKYNPARNGSR</sequence>
<accession>A0A2X3KFS3</accession>
<evidence type="ECO:0000256" key="1">
    <source>
        <dbReference type="SAM" id="MobiDB-lite"/>
    </source>
</evidence>